<name>G2ZPX1_9RALS</name>
<organism evidence="2">
    <name type="scientific">blood disease bacterium R229</name>
    <dbReference type="NCBI Taxonomy" id="741978"/>
    <lineage>
        <taxon>Bacteria</taxon>
        <taxon>Pseudomonadati</taxon>
        <taxon>Pseudomonadota</taxon>
        <taxon>Betaproteobacteria</taxon>
        <taxon>Burkholderiales</taxon>
        <taxon>Burkholderiaceae</taxon>
        <taxon>Ralstonia</taxon>
        <taxon>Ralstonia solanacearum species complex</taxon>
    </lineage>
</organism>
<dbReference type="AlphaFoldDB" id="G2ZPX1"/>
<reference evidence="2" key="1">
    <citation type="journal article" date="2011" name="PLoS ONE">
        <title>Ralstonia syzygii, the Blood Disease Bacterium and some Asian R. solanacearum strains form a single genomic species despite divergent lifestyles.</title>
        <authorList>
            <person name="Remenant B."/>
            <person name="de Cambiaire J.C."/>
            <person name="Cellier G."/>
            <person name="Jacobs J.M."/>
            <person name="Mangenot S."/>
            <person name="Barbe V."/>
            <person name="Lajus A."/>
            <person name="Vallenet D."/>
            <person name="Medigue C."/>
            <person name="Fegan M."/>
            <person name="Allen C."/>
            <person name="Prior P."/>
        </authorList>
    </citation>
    <scope>NUCLEOTIDE SEQUENCE</scope>
    <source>
        <strain evidence="2">R229</strain>
    </source>
</reference>
<feature type="region of interest" description="Disordered" evidence="1">
    <location>
        <begin position="1"/>
        <end position="22"/>
    </location>
</feature>
<proteinExistence type="predicted"/>
<reference evidence="2" key="2">
    <citation type="submission" date="2011-04" db="EMBL/GenBank/DDBJ databases">
        <authorList>
            <person name="Genoscope - CEA"/>
        </authorList>
    </citation>
    <scope>NUCLEOTIDE SEQUENCE</scope>
    <source>
        <strain evidence="2">R229</strain>
    </source>
</reference>
<dbReference type="EMBL" id="FR854068">
    <property type="protein sequence ID" value="CCA81084.1"/>
    <property type="molecule type" value="Genomic_DNA"/>
</dbReference>
<gene>
    <name evidence="2" type="ORF">BDB_120131</name>
</gene>
<protein>
    <submittedName>
        <fullName evidence="2">Uncharacterized protein</fullName>
    </submittedName>
</protein>
<evidence type="ECO:0000313" key="2">
    <source>
        <dbReference type="EMBL" id="CCA81084.1"/>
    </source>
</evidence>
<evidence type="ECO:0000256" key="1">
    <source>
        <dbReference type="SAM" id="MobiDB-lite"/>
    </source>
</evidence>
<sequence length="65" mass="7330">MRSQCRRSSGRSEPRNSRPHVGRLWRPKISGFRRILPIRDSKAIHPEIKAALLKASPVAAPMCPT</sequence>
<accession>G2ZPX1</accession>